<dbReference type="PANTHER" id="PTHR43808:SF31">
    <property type="entry name" value="N-ACETYL-L-CITRULLINE DEACETYLASE"/>
    <property type="match status" value="1"/>
</dbReference>
<evidence type="ECO:0000256" key="8">
    <source>
        <dbReference type="ARBA" id="ARBA00023049"/>
    </source>
</evidence>
<dbReference type="EMBL" id="JABEVU030000001">
    <property type="protein sequence ID" value="MDB0581292.1"/>
    <property type="molecule type" value="Genomic_DNA"/>
</dbReference>
<dbReference type="Proteomes" id="UP000527860">
    <property type="component" value="Unassembled WGS sequence"/>
</dbReference>
<dbReference type="GO" id="GO:0008237">
    <property type="term" value="F:metallopeptidase activity"/>
    <property type="evidence" value="ECO:0007669"/>
    <property type="project" value="UniProtKB-KW"/>
</dbReference>
<dbReference type="GO" id="GO:0006508">
    <property type="term" value="P:proteolysis"/>
    <property type="evidence" value="ECO:0007669"/>
    <property type="project" value="UniProtKB-KW"/>
</dbReference>
<dbReference type="AlphaFoldDB" id="A0A0C2HK87"/>
<organism evidence="10 12">
    <name type="scientific">Salinicoccus roseus</name>
    <dbReference type="NCBI Taxonomy" id="45670"/>
    <lineage>
        <taxon>Bacteria</taxon>
        <taxon>Bacillati</taxon>
        <taxon>Bacillota</taxon>
        <taxon>Bacilli</taxon>
        <taxon>Bacillales</taxon>
        <taxon>Staphylococcaceae</taxon>
        <taxon>Salinicoccus</taxon>
    </lineage>
</organism>
<evidence type="ECO:0000256" key="1">
    <source>
        <dbReference type="ARBA" id="ARBA00001947"/>
    </source>
</evidence>
<dbReference type="SUPFAM" id="SSF53187">
    <property type="entry name" value="Zn-dependent exopeptidases"/>
    <property type="match status" value="1"/>
</dbReference>
<dbReference type="CDD" id="cd03888">
    <property type="entry name" value="M20_PepV"/>
    <property type="match status" value="1"/>
</dbReference>
<dbReference type="InterPro" id="IPR010964">
    <property type="entry name" value="M20A_pepV-rel"/>
</dbReference>
<dbReference type="GO" id="GO:0008777">
    <property type="term" value="F:acetylornithine deacetylase activity"/>
    <property type="evidence" value="ECO:0007669"/>
    <property type="project" value="TreeGrafter"/>
</dbReference>
<keyword evidence="5 11" id="KW-0378">Hydrolase</keyword>
<evidence type="ECO:0000256" key="2">
    <source>
        <dbReference type="ARBA" id="ARBA00006247"/>
    </source>
</evidence>
<evidence type="ECO:0000256" key="6">
    <source>
        <dbReference type="ARBA" id="ARBA00022833"/>
    </source>
</evidence>
<dbReference type="GeneID" id="77846043"/>
<evidence type="ECO:0000256" key="7">
    <source>
        <dbReference type="ARBA" id="ARBA00022997"/>
    </source>
</evidence>
<evidence type="ECO:0000313" key="12">
    <source>
        <dbReference type="Proteomes" id="UP000031546"/>
    </source>
</evidence>
<dbReference type="NCBIfam" id="TIGR01887">
    <property type="entry name" value="dipeptidaselike"/>
    <property type="match status" value="1"/>
</dbReference>
<comment type="cofactor">
    <cofactor evidence="1">
        <name>Zn(2+)</name>
        <dbReference type="ChEBI" id="CHEBI:29105"/>
    </cofactor>
</comment>
<comment type="similarity">
    <text evidence="2">Belongs to the peptidase M20A family.</text>
</comment>
<dbReference type="SUPFAM" id="SSF55031">
    <property type="entry name" value="Bacterial exopeptidase dimerisation domain"/>
    <property type="match status" value="1"/>
</dbReference>
<dbReference type="EMBL" id="JXII01000009">
    <property type="protein sequence ID" value="KIH69991.1"/>
    <property type="molecule type" value="Genomic_DNA"/>
</dbReference>
<dbReference type="GO" id="GO:0008270">
    <property type="term" value="F:zinc ion binding"/>
    <property type="evidence" value="ECO:0007669"/>
    <property type="project" value="InterPro"/>
</dbReference>
<keyword evidence="13" id="KW-1185">Reference proteome</keyword>
<dbReference type="InterPro" id="IPR011650">
    <property type="entry name" value="Peptidase_M20_dimer"/>
</dbReference>
<comment type="caution">
    <text evidence="10">The sequence shown here is derived from an EMBL/GenBank/DDBJ whole genome shotgun (WGS) entry which is preliminary data.</text>
</comment>
<evidence type="ECO:0000256" key="4">
    <source>
        <dbReference type="ARBA" id="ARBA00022723"/>
    </source>
</evidence>
<accession>A0A0C2HK87</accession>
<gene>
    <name evidence="11" type="primary">pepV</name>
    <name evidence="11" type="ORF">F7P68_0012235</name>
    <name evidence="10" type="ORF">SN16_10815</name>
</gene>
<evidence type="ECO:0000313" key="13">
    <source>
        <dbReference type="Proteomes" id="UP000527860"/>
    </source>
</evidence>
<sequence length="476" mass="52607">MNYKALVEDYRERLIDDLMGLLEIESVKGEPTGSAPVGAGPKAALDYMLELGARDGMATKDVDNIAGHIEAGEGNRLFGVLGHVDVVPPGKGWDTDPFVPEIVDGEIVARGVQDDKGPTIAAYYAMKILHEEGLPFKYRTRLIVGTDEESDWQCTEAYFKSEEMPDAGFAPDAAFPLIHGEKGISTFNFVQKPMALDEHEPKIELKVLISGERYNMVPEDAEAKLKVQQNMSEVIQSYEDFLREVEADGAYEVDNGFLKLSIQGRSAHGSTPEIGVNAGLILIRFLNSLALDNNAAAFTEFAMERLVGSTDGSLLGMDFSHPEMGETSVNVGMINYTEVDGGIFGVNLRYPKGLDFESGMTGLKEEVYGQGFTVEDLDYQPPHYVDREDPLVDILTDAYRNHVEDDTEPFTIGGGTYARTLKKGVAFGAMFKDTVDTMHQKNERMKIDELLMATEIYLEALHRICIKGEMDENKLL</sequence>
<dbReference type="Pfam" id="PF01546">
    <property type="entry name" value="Peptidase_M20"/>
    <property type="match status" value="1"/>
</dbReference>
<dbReference type="InterPro" id="IPR036264">
    <property type="entry name" value="Bact_exopeptidase_dim_dom"/>
</dbReference>
<evidence type="ECO:0000256" key="3">
    <source>
        <dbReference type="ARBA" id="ARBA00022670"/>
    </source>
</evidence>
<keyword evidence="3" id="KW-0645">Protease</keyword>
<dbReference type="STRING" id="45670.SN16_10815"/>
<keyword evidence="7 11" id="KW-0224">Dipeptidase</keyword>
<dbReference type="GO" id="GO:0016805">
    <property type="term" value="F:dipeptidase activity"/>
    <property type="evidence" value="ECO:0007669"/>
    <property type="project" value="UniProtKB-KW"/>
</dbReference>
<dbReference type="Gene3D" id="3.40.630.10">
    <property type="entry name" value="Zn peptidases"/>
    <property type="match status" value="1"/>
</dbReference>
<dbReference type="Pfam" id="PF07687">
    <property type="entry name" value="M20_dimer"/>
    <property type="match status" value="1"/>
</dbReference>
<reference evidence="10 12" key="1">
    <citation type="submission" date="2015-01" db="EMBL/GenBank/DDBJ databases">
        <title>Genome sequences of high lactate-tolerant strain Salinicoccus roseus W12 with industrial interest.</title>
        <authorList>
            <person name="Wang H."/>
            <person name="Yu B."/>
        </authorList>
    </citation>
    <scope>NUCLEOTIDE SEQUENCE [LARGE SCALE GENOMIC DNA]</scope>
    <source>
        <strain evidence="10 12">W12</strain>
    </source>
</reference>
<protein>
    <submittedName>
        <fullName evidence="10">Dipeptidase PepV</fullName>
        <ecNumber evidence="11">3.4.13.-</ecNumber>
    </submittedName>
</protein>
<name>A0A0C2HK87_9STAP</name>
<dbReference type="InterPro" id="IPR050072">
    <property type="entry name" value="Peptidase_M20A"/>
</dbReference>
<evidence type="ECO:0000259" key="9">
    <source>
        <dbReference type="Pfam" id="PF07687"/>
    </source>
</evidence>
<dbReference type="RefSeq" id="WP_040106632.1">
    <property type="nucleotide sequence ID" value="NZ_JABEVU030000001.1"/>
</dbReference>
<evidence type="ECO:0000256" key="5">
    <source>
        <dbReference type="ARBA" id="ARBA00022801"/>
    </source>
</evidence>
<dbReference type="Proteomes" id="UP000031546">
    <property type="component" value="Unassembled WGS sequence"/>
</dbReference>
<reference evidence="11" key="2">
    <citation type="submission" date="2020-04" db="EMBL/GenBank/DDBJ databases">
        <authorList>
            <person name="Tanveer F."/>
            <person name="Xie Y."/>
            <person name="Shinwari Z.K."/>
        </authorList>
    </citation>
    <scope>NUCLEOTIDE SEQUENCE</scope>
    <source>
        <strain evidence="11">MOSEL-ME25</strain>
    </source>
</reference>
<dbReference type="GO" id="GO:0006526">
    <property type="term" value="P:L-arginine biosynthetic process"/>
    <property type="evidence" value="ECO:0007669"/>
    <property type="project" value="TreeGrafter"/>
</dbReference>
<dbReference type="PANTHER" id="PTHR43808">
    <property type="entry name" value="ACETYLORNITHINE DEACETYLASE"/>
    <property type="match status" value="1"/>
</dbReference>
<dbReference type="OrthoDB" id="9761532at2"/>
<keyword evidence="6" id="KW-0862">Zinc</keyword>
<keyword evidence="8" id="KW-0482">Metalloprotease</keyword>
<dbReference type="EC" id="3.4.13.-" evidence="11"/>
<proteinExistence type="inferred from homology"/>
<evidence type="ECO:0000313" key="10">
    <source>
        <dbReference type="EMBL" id="KIH69991.1"/>
    </source>
</evidence>
<dbReference type="InterPro" id="IPR002933">
    <property type="entry name" value="Peptidase_M20"/>
</dbReference>
<evidence type="ECO:0000313" key="11">
    <source>
        <dbReference type="EMBL" id="MDB0581292.1"/>
    </source>
</evidence>
<dbReference type="NCBIfam" id="NF005591">
    <property type="entry name" value="PRK07318.1"/>
    <property type="match status" value="1"/>
</dbReference>
<keyword evidence="4" id="KW-0479">Metal-binding</keyword>
<reference evidence="11" key="3">
    <citation type="submission" date="2022-12" db="EMBL/GenBank/DDBJ databases">
        <title>Genome analysis and biological profiling of marine Salinicoccus roseus MOSEL-ME25.</title>
        <authorList>
            <person name="Mirza F.T."/>
            <person name="Xie Y."/>
            <person name="Shinwari Z.K."/>
        </authorList>
    </citation>
    <scope>NUCLEOTIDE SEQUENCE</scope>
    <source>
        <strain evidence="11">MOSEL-ME25</strain>
    </source>
</reference>
<dbReference type="Gene3D" id="3.30.70.360">
    <property type="match status" value="2"/>
</dbReference>
<feature type="domain" description="Peptidase M20 dimerisation" evidence="9">
    <location>
        <begin position="259"/>
        <end position="335"/>
    </location>
</feature>